<feature type="region of interest" description="Disordered" evidence="2">
    <location>
        <begin position="292"/>
        <end position="346"/>
    </location>
</feature>
<evidence type="ECO:0000313" key="6">
    <source>
        <dbReference type="Proteomes" id="UP000030665"/>
    </source>
</evidence>
<dbReference type="GO" id="GO:0004252">
    <property type="term" value="F:serine-type endopeptidase activity"/>
    <property type="evidence" value="ECO:0007669"/>
    <property type="project" value="InterPro"/>
</dbReference>
<evidence type="ECO:0000313" key="5">
    <source>
        <dbReference type="EMBL" id="CDW58856.1"/>
    </source>
</evidence>
<feature type="domain" description="Peptidase S1" evidence="4">
    <location>
        <begin position="32"/>
        <end position="373"/>
    </location>
</feature>
<dbReference type="Pfam" id="PF00089">
    <property type="entry name" value="Trypsin"/>
    <property type="match status" value="3"/>
</dbReference>
<dbReference type="SUPFAM" id="SSF50494">
    <property type="entry name" value="Trypsin-like serine proteases"/>
    <property type="match status" value="3"/>
</dbReference>
<organism evidence="5 6">
    <name type="scientific">Trichuris trichiura</name>
    <name type="common">Whipworm</name>
    <name type="synonym">Trichocephalus trichiurus</name>
    <dbReference type="NCBI Taxonomy" id="36087"/>
    <lineage>
        <taxon>Eukaryota</taxon>
        <taxon>Metazoa</taxon>
        <taxon>Ecdysozoa</taxon>
        <taxon>Nematoda</taxon>
        <taxon>Enoplea</taxon>
        <taxon>Dorylaimia</taxon>
        <taxon>Trichinellida</taxon>
        <taxon>Trichuridae</taxon>
        <taxon>Trichuris</taxon>
    </lineage>
</organism>
<dbReference type="InterPro" id="IPR001254">
    <property type="entry name" value="Trypsin_dom"/>
</dbReference>
<dbReference type="OrthoDB" id="2019384at2759"/>
<feature type="compositionally biased region" description="Pro residues" evidence="2">
    <location>
        <begin position="321"/>
        <end position="342"/>
    </location>
</feature>
<feature type="compositionally biased region" description="Low complexity" evidence="2">
    <location>
        <begin position="622"/>
        <end position="633"/>
    </location>
</feature>
<reference evidence="5" key="1">
    <citation type="submission" date="2014-01" db="EMBL/GenBank/DDBJ databases">
        <authorList>
            <person name="Aslett M."/>
        </authorList>
    </citation>
    <scope>NUCLEOTIDE SEQUENCE</scope>
</reference>
<evidence type="ECO:0000256" key="2">
    <source>
        <dbReference type="SAM" id="MobiDB-lite"/>
    </source>
</evidence>
<feature type="signal peptide" evidence="3">
    <location>
        <begin position="1"/>
        <end position="25"/>
    </location>
</feature>
<feature type="region of interest" description="Disordered" evidence="2">
    <location>
        <begin position="611"/>
        <end position="703"/>
    </location>
</feature>
<feature type="chain" id="PRO_5001728692" evidence="3">
    <location>
        <begin position="26"/>
        <end position="1220"/>
    </location>
</feature>
<sequence>MSILHHWAACLWLLCLYSLQQEVTSQCGEPEKYGGQSIQAYLDNKSEVLPWTVAIRGKFGSFKCLGSIIPETDFNGRHRNSSKLILTAGSCFRHVLKKRWGTPSSYKVFAGLDRLRLFLNEGQSGEPKGIRIMPYNRVNENIWNGIALVTLKKPFVFNKEVSPVCVKAAYAIPSDTSKCFVSTYHNRRLDEDIVRMVPGSLCNFGHFPELAKTKGLCSHHDRTETEKSLGGPLVCLLKGKAYQYGVYLSELITKGASASQKESLHFYGHVATVLDRNPANVYGFIELGLSQKPSPTKKSSSASEEKPDQGCKHPPTDNKPPRPGKLPCPKPTRPAQPAPPVQQRPVYCGDTDTFGRTVESYVTGNNAQDMFPWNVIITSRVKGSTKCIGSLVHRGGYQQIANTSDLIITAADCFKKYTPASAKSELLIFANSPRFSRQKRRGIKVKIADVKLYGLPWGNNETLRGIAILKLERPLSRVDNVVPVCLAERDSVPPPSASCYVTYYDKREHRMDEEIVMITRKPRCLAANSKAPQYRGVCAMEEKKRQYIQLGSPMVCLVNGRVYLYGVYLNQLSLKINNNVKQNLGFYGEINVAHDVFSGKKVQTLYENVDHQPGVKPHKPTHASSSSSSSSSASREKRRRRTRIISEVYIPIPTTQPTISRPEQKRSKSSSSSSSSSLDSSSKHITVSHEIKDSSKSAEETDDSTAVIRLNAKLIKTRLAASLGFNKTKRPHHSGSSSSSLGEEIIPHPLPDRHWNTVPKSAEETEDSTRVIRVNVKLVKTRLAGLLRFNETKRPHHSGSSSSSLGEEIIPHPLPERPKGPVICPTPGQRPVKPTPDSSNGVLICPTHDNAIQIVPLPTPLPTAEYPSSSLEAVNMVILPSLPKYDLSDQTIADHEHILVQDNIVGESAIAKGRTASCDIIGIDNSMHSLLPGKSSGEIIGNEIDSRIPDVTEALQTVPCTRGNSTEHHQYDHLPGASGVHIFIVSGSFIEPLCTGTLYAKRGEEYSDEVVTSSRCVPPTGNNKYQVYIGSLLPRKMAVDQLNRTLIEVGNVYARPFYEGYDELKNIGMTMLKLKHRVKVINGVQPFPLPYSGTGASSRMQCYISGVCQHGMPVRVQYQLLTPTECKQHLGKKFLPSVMYCGVGQKNVLQYPIGSPLVCQSSGNWVQFGIYDHSFPTRRSYAAGESENEIIPDDVALFVKLEGDNVGQVQNADTISNDIV</sequence>
<feature type="compositionally biased region" description="Basic and acidic residues" evidence="2">
    <location>
        <begin position="750"/>
        <end position="762"/>
    </location>
</feature>
<dbReference type="STRING" id="36087.A0A077ZES6"/>
<evidence type="ECO:0000259" key="4">
    <source>
        <dbReference type="PROSITE" id="PS50240"/>
    </source>
</evidence>
<dbReference type="AlphaFoldDB" id="A0A077ZES6"/>
<proteinExistence type="predicted"/>
<feature type="domain" description="Peptidase S1" evidence="4">
    <location>
        <begin position="939"/>
        <end position="1220"/>
    </location>
</feature>
<dbReference type="Proteomes" id="UP000030665">
    <property type="component" value="Unassembled WGS sequence"/>
</dbReference>
<dbReference type="GO" id="GO:0006508">
    <property type="term" value="P:proteolysis"/>
    <property type="evidence" value="ECO:0007669"/>
    <property type="project" value="InterPro"/>
</dbReference>
<feature type="compositionally biased region" description="Low complexity" evidence="2">
    <location>
        <begin position="669"/>
        <end position="680"/>
    </location>
</feature>
<evidence type="ECO:0000256" key="3">
    <source>
        <dbReference type="SAM" id="SignalP"/>
    </source>
</evidence>
<keyword evidence="1" id="KW-1015">Disulfide bond</keyword>
<dbReference type="InterPro" id="IPR009003">
    <property type="entry name" value="Peptidase_S1_PA"/>
</dbReference>
<feature type="compositionally biased region" description="Basic and acidic residues" evidence="2">
    <location>
        <begin position="687"/>
        <end position="699"/>
    </location>
</feature>
<feature type="compositionally biased region" description="Low complexity" evidence="2">
    <location>
        <begin position="292"/>
        <end position="302"/>
    </location>
</feature>
<name>A0A077ZES6_TRITR</name>
<dbReference type="Gene3D" id="2.40.10.10">
    <property type="entry name" value="Trypsin-like serine proteases"/>
    <property type="match status" value="3"/>
</dbReference>
<feature type="region of interest" description="Disordered" evidence="2">
    <location>
        <begin position="726"/>
        <end position="762"/>
    </location>
</feature>
<dbReference type="InterPro" id="IPR043504">
    <property type="entry name" value="Peptidase_S1_PA_chymotrypsin"/>
</dbReference>
<gene>
    <name evidence="5" type="ORF">TTRE_0000718201</name>
</gene>
<keyword evidence="3" id="KW-0732">Signal</keyword>
<accession>A0A077ZES6</accession>
<reference evidence="5" key="2">
    <citation type="submission" date="2014-03" db="EMBL/GenBank/DDBJ databases">
        <title>The whipworm genome and dual-species transcriptomics of an intimate host-pathogen interaction.</title>
        <authorList>
            <person name="Foth B.J."/>
            <person name="Tsai I.J."/>
            <person name="Reid A.J."/>
            <person name="Bancroft A.J."/>
            <person name="Nichol S."/>
            <person name="Tracey A."/>
            <person name="Holroyd N."/>
            <person name="Cotton J.A."/>
            <person name="Stanley E.J."/>
            <person name="Zarowiecki M."/>
            <person name="Liu J.Z."/>
            <person name="Huckvale T."/>
            <person name="Cooper P.J."/>
            <person name="Grencis R.K."/>
            <person name="Berriman M."/>
        </authorList>
    </citation>
    <scope>NUCLEOTIDE SEQUENCE [LARGE SCALE GENOMIC DNA]</scope>
</reference>
<feature type="compositionally biased region" description="Basic and acidic residues" evidence="2">
    <location>
        <begin position="303"/>
        <end position="320"/>
    </location>
</feature>
<protein>
    <submittedName>
        <fullName evidence="5">Trypsin domain containing protein</fullName>
    </submittedName>
</protein>
<evidence type="ECO:0000256" key="1">
    <source>
        <dbReference type="ARBA" id="ARBA00023157"/>
    </source>
</evidence>
<dbReference type="EMBL" id="HG806434">
    <property type="protein sequence ID" value="CDW58856.1"/>
    <property type="molecule type" value="Genomic_DNA"/>
</dbReference>
<keyword evidence="6" id="KW-1185">Reference proteome</keyword>
<dbReference type="PANTHER" id="PTHR24250">
    <property type="entry name" value="CHYMOTRYPSIN-RELATED"/>
    <property type="match status" value="1"/>
</dbReference>
<dbReference type="PROSITE" id="PS50240">
    <property type="entry name" value="TRYPSIN_DOM"/>
    <property type="match status" value="2"/>
</dbReference>